<feature type="transmembrane region" description="Helical" evidence="1">
    <location>
        <begin position="6"/>
        <end position="23"/>
    </location>
</feature>
<gene>
    <name evidence="3" type="ORF">J2S08_002113</name>
</gene>
<organism evidence="3 4">
    <name type="scientific">Bacillus chungangensis</name>
    <dbReference type="NCBI Taxonomy" id="587633"/>
    <lineage>
        <taxon>Bacteria</taxon>
        <taxon>Bacillati</taxon>
        <taxon>Bacillota</taxon>
        <taxon>Bacilli</taxon>
        <taxon>Bacillales</taxon>
        <taxon>Bacillaceae</taxon>
        <taxon>Bacillus</taxon>
    </lineage>
</organism>
<keyword evidence="1" id="KW-0472">Membrane</keyword>
<evidence type="ECO:0000259" key="2">
    <source>
        <dbReference type="Pfam" id="PF09648"/>
    </source>
</evidence>
<evidence type="ECO:0000256" key="1">
    <source>
        <dbReference type="SAM" id="Phobius"/>
    </source>
</evidence>
<evidence type="ECO:0000313" key="4">
    <source>
        <dbReference type="Proteomes" id="UP001223586"/>
    </source>
</evidence>
<dbReference type="InterPro" id="IPR018604">
    <property type="entry name" value="YycI-like"/>
</dbReference>
<accession>A0ABT9WSK6</accession>
<protein>
    <submittedName>
        <fullName evidence="3">Regulatory protein YycI of two-component signal transduction system YycFG</fullName>
    </submittedName>
</protein>
<sequence length="276" mass="32475">MDWNKTKTIFIIVFLILDSFLMYQFMKKHSTNQYEVIADLSFEEKLKVDGIEYVELPKDLIQDQYMSAKSKIFTDEEVNKLSKQKVKVTEETVLKSKLDVPLEIKDDFDPEQIDDFVKDNVINGEQYRFWKYDEEEQLIIYYQEYKDRPFFKNLSGHLVFQLNEDKEITEYEQTMLDSIEPLRNKEEVLPAFKAIETLHQKGMLKPDSKITEIGLGYSTLVYLGTSQVLTPTWHVVVERKGTKENLLVNAFEGQIIQTNNEIELQAKSGREIDLEQ</sequence>
<dbReference type="Gene3D" id="2.40.128.690">
    <property type="entry name" value="YycH protein, domain 3-like"/>
    <property type="match status" value="1"/>
</dbReference>
<reference evidence="3 4" key="1">
    <citation type="submission" date="2023-07" db="EMBL/GenBank/DDBJ databases">
        <title>Genomic Encyclopedia of Type Strains, Phase IV (KMG-IV): sequencing the most valuable type-strain genomes for metagenomic binning, comparative biology and taxonomic classification.</title>
        <authorList>
            <person name="Goeker M."/>
        </authorList>
    </citation>
    <scope>NUCLEOTIDE SEQUENCE [LARGE SCALE GENOMIC DNA]</scope>
    <source>
        <strain evidence="3 4">DSM 23837</strain>
    </source>
</reference>
<dbReference type="RefSeq" id="WP_307229298.1">
    <property type="nucleotide sequence ID" value="NZ_JAUSTT010000011.1"/>
</dbReference>
<keyword evidence="1" id="KW-1133">Transmembrane helix</keyword>
<feature type="domain" description="Regulatory protein YycH-like" evidence="2">
    <location>
        <begin position="37"/>
        <end position="251"/>
    </location>
</feature>
<name>A0ABT9WSK6_9BACI</name>
<keyword evidence="4" id="KW-1185">Reference proteome</keyword>
<keyword evidence="1" id="KW-0812">Transmembrane</keyword>
<dbReference type="Proteomes" id="UP001223586">
    <property type="component" value="Unassembled WGS sequence"/>
</dbReference>
<proteinExistence type="predicted"/>
<comment type="caution">
    <text evidence="3">The sequence shown here is derived from an EMBL/GenBank/DDBJ whole genome shotgun (WGS) entry which is preliminary data.</text>
</comment>
<evidence type="ECO:0000313" key="3">
    <source>
        <dbReference type="EMBL" id="MDQ0176276.1"/>
    </source>
</evidence>
<dbReference type="Pfam" id="PF09648">
    <property type="entry name" value="YycI"/>
    <property type="match status" value="1"/>
</dbReference>
<dbReference type="EMBL" id="JAUSTT010000011">
    <property type="protein sequence ID" value="MDQ0176276.1"/>
    <property type="molecule type" value="Genomic_DNA"/>
</dbReference>